<reference evidence="1 2" key="1">
    <citation type="submission" date="2023-10" db="EMBL/GenBank/DDBJ databases">
        <title>179-bfca-hs.</title>
        <authorList>
            <person name="Miliotis G."/>
            <person name="Sengupta P."/>
            <person name="Hameed A."/>
            <person name="Chuvochina M."/>
            <person name="Mcdonagh F."/>
            <person name="Simpson A.C."/>
            <person name="Singh N.K."/>
            <person name="Rekha P.D."/>
            <person name="Raman K."/>
            <person name="Hugenholtz P."/>
            <person name="Venkateswaran K."/>
        </authorList>
    </citation>
    <scope>NUCLEOTIDE SEQUENCE [LARGE SCALE GENOMIC DNA]</scope>
    <source>
        <strain evidence="1 2">179-BFC-A-HS</strain>
    </source>
</reference>
<comment type="caution">
    <text evidence="1">The sequence shown here is derived from an EMBL/GenBank/DDBJ whole genome shotgun (WGS) entry which is preliminary data.</text>
</comment>
<dbReference type="EMBL" id="JAROCA020000002">
    <property type="protein sequence ID" value="MDY0406451.1"/>
    <property type="molecule type" value="Genomic_DNA"/>
</dbReference>
<name>A0ABU5CKJ8_9BACI</name>
<dbReference type="Proteomes" id="UP001228376">
    <property type="component" value="Unassembled WGS sequence"/>
</dbReference>
<sequence>MYQCKDCHQYKDKGRIDISKYRCGKCKGKLKMIRSRNTNSDFGRCFIFIYRREIPKCI</sequence>
<dbReference type="RefSeq" id="WP_320385096.1">
    <property type="nucleotide sequence ID" value="NZ_JAROCA020000002.1"/>
</dbReference>
<evidence type="ECO:0000313" key="1">
    <source>
        <dbReference type="EMBL" id="MDY0406451.1"/>
    </source>
</evidence>
<gene>
    <name evidence="1" type="ORF">P5G51_014655</name>
</gene>
<protein>
    <submittedName>
        <fullName evidence="1">Uncharacterized protein</fullName>
    </submittedName>
</protein>
<keyword evidence="2" id="KW-1185">Reference proteome</keyword>
<proteinExistence type="predicted"/>
<evidence type="ECO:0000313" key="2">
    <source>
        <dbReference type="Proteomes" id="UP001228376"/>
    </source>
</evidence>
<organism evidence="1 2">
    <name type="scientific">Tigheibacillus jepli</name>
    <dbReference type="NCBI Taxonomy" id="3035914"/>
    <lineage>
        <taxon>Bacteria</taxon>
        <taxon>Bacillati</taxon>
        <taxon>Bacillota</taxon>
        <taxon>Bacilli</taxon>
        <taxon>Bacillales</taxon>
        <taxon>Bacillaceae</taxon>
        <taxon>Tigheibacillus</taxon>
    </lineage>
</organism>
<accession>A0ABU5CKJ8</accession>